<keyword evidence="2" id="KW-0812">Transmembrane</keyword>
<keyword evidence="1" id="KW-0560">Oxidoreductase</keyword>
<comment type="caution">
    <text evidence="4">The sequence shown here is derived from an EMBL/GenBank/DDBJ whole genome shotgun (WGS) entry which is preliminary data.</text>
</comment>
<accession>A0A9J6FW94</accession>
<dbReference type="OrthoDB" id="2735536at2759"/>
<keyword evidence="5" id="KW-1185">Reference proteome</keyword>
<evidence type="ECO:0000313" key="4">
    <source>
        <dbReference type="EMBL" id="KAH9366324.1"/>
    </source>
</evidence>
<evidence type="ECO:0000259" key="3">
    <source>
        <dbReference type="Pfam" id="PF05368"/>
    </source>
</evidence>
<dbReference type="Proteomes" id="UP000821853">
    <property type="component" value="Chromosome 2"/>
</dbReference>
<proteinExistence type="predicted"/>
<dbReference type="EMBL" id="JABSTR010000004">
    <property type="protein sequence ID" value="KAH9366324.1"/>
    <property type="molecule type" value="Genomic_DNA"/>
</dbReference>
<feature type="domain" description="NmrA-like" evidence="3">
    <location>
        <begin position="6"/>
        <end position="121"/>
    </location>
</feature>
<evidence type="ECO:0000256" key="2">
    <source>
        <dbReference type="SAM" id="Phobius"/>
    </source>
</evidence>
<dbReference type="Pfam" id="PF05368">
    <property type="entry name" value="NmrA"/>
    <property type="match status" value="1"/>
</dbReference>
<dbReference type="VEuPathDB" id="VectorBase:HLOH_059854"/>
<keyword evidence="2" id="KW-1133">Transmembrane helix</keyword>
<keyword evidence="2" id="KW-0472">Membrane</keyword>
<protein>
    <recommendedName>
        <fullName evidence="3">NmrA-like domain-containing protein</fullName>
    </recommendedName>
</protein>
<dbReference type="InterPro" id="IPR008030">
    <property type="entry name" value="NmrA-like"/>
</dbReference>
<dbReference type="OMA" id="KNEECWA"/>
<dbReference type="SUPFAM" id="SSF51735">
    <property type="entry name" value="NAD(P)-binding Rossmann-fold domains"/>
    <property type="match status" value="1"/>
</dbReference>
<dbReference type="AlphaFoldDB" id="A0A9J6FW94"/>
<dbReference type="PANTHER" id="PTHR10366">
    <property type="entry name" value="NAD DEPENDENT EPIMERASE/DEHYDRATASE"/>
    <property type="match status" value="1"/>
</dbReference>
<dbReference type="PANTHER" id="PTHR10366:SF848">
    <property type="entry name" value="REDUCTASE_CINNAMOYL-COA REDUCTASE, PUTATIVE-RELATED"/>
    <property type="match status" value="1"/>
</dbReference>
<name>A0A9J6FW94_HAELO</name>
<dbReference type="GO" id="GO:0016616">
    <property type="term" value="F:oxidoreductase activity, acting on the CH-OH group of donors, NAD or NADP as acceptor"/>
    <property type="evidence" value="ECO:0007669"/>
    <property type="project" value="TreeGrafter"/>
</dbReference>
<sequence length="338" mass="37136">MADSSGVVLVTGASGFIAIHVVRALLKQGFRVRGTVRDAKNDRKTEPLRTCCPEARHPVELVEADLLDDAGWAEAVDGCQFVAHGTRRVLKFASEAGTVKRVVVTSSLLAVHGEVDTPAEREFDEDDWTDVEFKGVDAYTKSKVLAEKAAWEFVDTLPAEKRFELATINPGLVFGPPLHGTYGTSLEVIKRLLDKSTPLVPRVNVFVCDVRDVAKAHVQALIVPEAAGKRHIIYSGNAWLKDIAMILREELSGQGYCITSLTAPDIGVWLAGCVDKSAKMLYPRVGKVYKFSNRRMREVLGVEPRPIRDTVLDTAHGLIQAGAIQETSKYVRKELCLD</sequence>
<evidence type="ECO:0000256" key="1">
    <source>
        <dbReference type="ARBA" id="ARBA00023002"/>
    </source>
</evidence>
<dbReference type="InterPro" id="IPR050425">
    <property type="entry name" value="NAD(P)_dehydrat-like"/>
</dbReference>
<dbReference type="Gene3D" id="3.40.50.720">
    <property type="entry name" value="NAD(P)-binding Rossmann-like Domain"/>
    <property type="match status" value="1"/>
</dbReference>
<evidence type="ECO:0000313" key="5">
    <source>
        <dbReference type="Proteomes" id="UP000821853"/>
    </source>
</evidence>
<dbReference type="InterPro" id="IPR036291">
    <property type="entry name" value="NAD(P)-bd_dom_sf"/>
</dbReference>
<feature type="transmembrane region" description="Helical" evidence="2">
    <location>
        <begin position="6"/>
        <end position="26"/>
    </location>
</feature>
<gene>
    <name evidence="4" type="ORF">HPB48_006224</name>
</gene>
<reference evidence="4 5" key="1">
    <citation type="journal article" date="2020" name="Cell">
        <title>Large-Scale Comparative Analyses of Tick Genomes Elucidate Their Genetic Diversity and Vector Capacities.</title>
        <authorList>
            <consortium name="Tick Genome and Microbiome Consortium (TIGMIC)"/>
            <person name="Jia N."/>
            <person name="Wang J."/>
            <person name="Shi W."/>
            <person name="Du L."/>
            <person name="Sun Y."/>
            <person name="Zhan W."/>
            <person name="Jiang J.F."/>
            <person name="Wang Q."/>
            <person name="Zhang B."/>
            <person name="Ji P."/>
            <person name="Bell-Sakyi L."/>
            <person name="Cui X.M."/>
            <person name="Yuan T.T."/>
            <person name="Jiang B.G."/>
            <person name="Yang W.F."/>
            <person name="Lam T.T."/>
            <person name="Chang Q.C."/>
            <person name="Ding S.J."/>
            <person name="Wang X.J."/>
            <person name="Zhu J.G."/>
            <person name="Ruan X.D."/>
            <person name="Zhao L."/>
            <person name="Wei J.T."/>
            <person name="Ye R.Z."/>
            <person name="Que T.C."/>
            <person name="Du C.H."/>
            <person name="Zhou Y.H."/>
            <person name="Cheng J.X."/>
            <person name="Dai P.F."/>
            <person name="Guo W.B."/>
            <person name="Han X.H."/>
            <person name="Huang E.J."/>
            <person name="Li L.F."/>
            <person name="Wei W."/>
            <person name="Gao Y.C."/>
            <person name="Liu J.Z."/>
            <person name="Shao H.Z."/>
            <person name="Wang X."/>
            <person name="Wang C.C."/>
            <person name="Yang T.C."/>
            <person name="Huo Q.B."/>
            <person name="Li W."/>
            <person name="Chen H.Y."/>
            <person name="Chen S.E."/>
            <person name="Zhou L.G."/>
            <person name="Ni X.B."/>
            <person name="Tian J.H."/>
            <person name="Sheng Y."/>
            <person name="Liu T."/>
            <person name="Pan Y.S."/>
            <person name="Xia L.Y."/>
            <person name="Li J."/>
            <person name="Zhao F."/>
            <person name="Cao W.C."/>
        </authorList>
    </citation>
    <scope>NUCLEOTIDE SEQUENCE [LARGE SCALE GENOMIC DNA]</scope>
    <source>
        <strain evidence="4">HaeL-2018</strain>
    </source>
</reference>
<organism evidence="4 5">
    <name type="scientific">Haemaphysalis longicornis</name>
    <name type="common">Bush tick</name>
    <dbReference type="NCBI Taxonomy" id="44386"/>
    <lineage>
        <taxon>Eukaryota</taxon>
        <taxon>Metazoa</taxon>
        <taxon>Ecdysozoa</taxon>
        <taxon>Arthropoda</taxon>
        <taxon>Chelicerata</taxon>
        <taxon>Arachnida</taxon>
        <taxon>Acari</taxon>
        <taxon>Parasitiformes</taxon>
        <taxon>Ixodida</taxon>
        <taxon>Ixodoidea</taxon>
        <taxon>Ixodidae</taxon>
        <taxon>Haemaphysalinae</taxon>
        <taxon>Haemaphysalis</taxon>
    </lineage>
</organism>